<comment type="caution">
    <text evidence="5">The sequence shown here is derived from an EMBL/GenBank/DDBJ whole genome shotgun (WGS) entry which is preliminary data.</text>
</comment>
<evidence type="ECO:0000256" key="2">
    <source>
        <dbReference type="ARBA" id="ARBA00022741"/>
    </source>
</evidence>
<dbReference type="EC" id="3.6.3.-" evidence="5"/>
<dbReference type="PROSITE" id="PS00211">
    <property type="entry name" value="ABC_TRANSPORTER_1"/>
    <property type="match status" value="1"/>
</dbReference>
<protein>
    <submittedName>
        <fullName evidence="5">Putative ABC transport system ATP-binding protein/lipoprotein-releasing system ATP-binding protein</fullName>
        <ecNumber evidence="5">3.6.3.-</ecNumber>
    </submittedName>
</protein>
<dbReference type="GO" id="GO:0016887">
    <property type="term" value="F:ATP hydrolysis activity"/>
    <property type="evidence" value="ECO:0007669"/>
    <property type="project" value="InterPro"/>
</dbReference>
<dbReference type="PANTHER" id="PTHR24220:SF685">
    <property type="entry name" value="ABC TRANSPORTER RELATED"/>
    <property type="match status" value="1"/>
</dbReference>
<dbReference type="Pfam" id="PF00005">
    <property type="entry name" value="ABC_tran"/>
    <property type="match status" value="1"/>
</dbReference>
<dbReference type="InterPro" id="IPR003593">
    <property type="entry name" value="AAA+_ATPase"/>
</dbReference>
<comment type="similarity">
    <text evidence="1">Belongs to the ABC transporter superfamily.</text>
</comment>
<accession>A0A840AUE1</accession>
<evidence type="ECO:0000256" key="1">
    <source>
        <dbReference type="ARBA" id="ARBA00005417"/>
    </source>
</evidence>
<reference evidence="5 6" key="1">
    <citation type="submission" date="2020-08" db="EMBL/GenBank/DDBJ databases">
        <title>Genomic Encyclopedia of Type Strains, Phase IV (KMG-IV): sequencing the most valuable type-strain genomes for metagenomic binning, comparative biology and taxonomic classification.</title>
        <authorList>
            <person name="Goeker M."/>
        </authorList>
    </citation>
    <scope>NUCLEOTIDE SEQUENCE [LARGE SCALE GENOMIC DNA]</scope>
    <source>
        <strain evidence="5 6">DSM 25966</strain>
    </source>
</reference>
<dbReference type="InterPro" id="IPR017871">
    <property type="entry name" value="ABC_transporter-like_CS"/>
</dbReference>
<dbReference type="PANTHER" id="PTHR24220">
    <property type="entry name" value="IMPORT ATP-BINDING PROTEIN"/>
    <property type="match status" value="1"/>
</dbReference>
<dbReference type="Proteomes" id="UP000553963">
    <property type="component" value="Unassembled WGS sequence"/>
</dbReference>
<keyword evidence="5" id="KW-0378">Hydrolase</keyword>
<dbReference type="AlphaFoldDB" id="A0A840AUE1"/>
<sequence>MNSAAPHAPLVDAAAVGRIFRRGSADFVAVKAATFQMFAGETIAIIGRSGSGKSSLLHLAAGLDLPSFGSIDWPGLGPRERLRPGKIGMMFQSQSLVPSLDVVENVMLPLALLGVQSDTSDQAIRSLGRFGIKDLVRKLPEELSGGQAQRVSLVRALITRPQLVIADEPTGQLDRASGSALIDALLSWCSETNAALILATHDLEIAARMKRQWRMDHGALTLDNAAATT</sequence>
<dbReference type="GO" id="GO:0005524">
    <property type="term" value="F:ATP binding"/>
    <property type="evidence" value="ECO:0007669"/>
    <property type="project" value="UniProtKB-KW"/>
</dbReference>
<dbReference type="RefSeq" id="WP_183400054.1">
    <property type="nucleotide sequence ID" value="NZ_JACIDS010000004.1"/>
</dbReference>
<dbReference type="SUPFAM" id="SSF52540">
    <property type="entry name" value="P-loop containing nucleoside triphosphate hydrolases"/>
    <property type="match status" value="1"/>
</dbReference>
<dbReference type="EMBL" id="JACIDS010000004">
    <property type="protein sequence ID" value="MBB3932421.1"/>
    <property type="molecule type" value="Genomic_DNA"/>
</dbReference>
<dbReference type="GO" id="GO:0005886">
    <property type="term" value="C:plasma membrane"/>
    <property type="evidence" value="ECO:0007669"/>
    <property type="project" value="TreeGrafter"/>
</dbReference>
<dbReference type="InterPro" id="IPR027417">
    <property type="entry name" value="P-loop_NTPase"/>
</dbReference>
<name>A0A840AUE1_9HYPH</name>
<gene>
    <name evidence="5" type="ORF">GGR25_003479</name>
</gene>
<evidence type="ECO:0000259" key="4">
    <source>
        <dbReference type="PROSITE" id="PS50893"/>
    </source>
</evidence>
<keyword evidence="2" id="KW-0547">Nucleotide-binding</keyword>
<evidence type="ECO:0000313" key="5">
    <source>
        <dbReference type="EMBL" id="MBB3932421.1"/>
    </source>
</evidence>
<dbReference type="PROSITE" id="PS50893">
    <property type="entry name" value="ABC_TRANSPORTER_2"/>
    <property type="match status" value="1"/>
</dbReference>
<keyword evidence="5" id="KW-0449">Lipoprotein</keyword>
<evidence type="ECO:0000256" key="3">
    <source>
        <dbReference type="ARBA" id="ARBA00022840"/>
    </source>
</evidence>
<evidence type="ECO:0000313" key="6">
    <source>
        <dbReference type="Proteomes" id="UP000553963"/>
    </source>
</evidence>
<dbReference type="Gene3D" id="3.40.50.300">
    <property type="entry name" value="P-loop containing nucleotide triphosphate hydrolases"/>
    <property type="match status" value="1"/>
</dbReference>
<proteinExistence type="inferred from homology"/>
<dbReference type="GO" id="GO:0022857">
    <property type="term" value="F:transmembrane transporter activity"/>
    <property type="evidence" value="ECO:0007669"/>
    <property type="project" value="TreeGrafter"/>
</dbReference>
<feature type="domain" description="ABC transporter" evidence="4">
    <location>
        <begin position="14"/>
        <end position="229"/>
    </location>
</feature>
<organism evidence="5 6">
    <name type="scientific">Kaistia hirudinis</name>
    <dbReference type="NCBI Taxonomy" id="1293440"/>
    <lineage>
        <taxon>Bacteria</taxon>
        <taxon>Pseudomonadati</taxon>
        <taxon>Pseudomonadota</taxon>
        <taxon>Alphaproteobacteria</taxon>
        <taxon>Hyphomicrobiales</taxon>
        <taxon>Kaistiaceae</taxon>
        <taxon>Kaistia</taxon>
    </lineage>
</organism>
<keyword evidence="3 5" id="KW-0067">ATP-binding</keyword>
<dbReference type="InterPro" id="IPR003439">
    <property type="entry name" value="ABC_transporter-like_ATP-bd"/>
</dbReference>
<keyword evidence="6" id="KW-1185">Reference proteome</keyword>
<dbReference type="SMART" id="SM00382">
    <property type="entry name" value="AAA"/>
    <property type="match status" value="1"/>
</dbReference>
<dbReference type="InterPro" id="IPR015854">
    <property type="entry name" value="ABC_transpr_LolD-like"/>
</dbReference>